<keyword evidence="3 7" id="KW-0347">Helicase</keyword>
<dbReference type="EMBL" id="CP028130">
    <property type="protein sequence ID" value="AZZ55485.1"/>
    <property type="molecule type" value="Genomic_DNA"/>
</dbReference>
<dbReference type="PANTHER" id="PTHR11070:SF2">
    <property type="entry name" value="ATP-DEPENDENT DNA HELICASE SRS2"/>
    <property type="match status" value="1"/>
</dbReference>
<evidence type="ECO:0000256" key="4">
    <source>
        <dbReference type="ARBA" id="ARBA00022840"/>
    </source>
</evidence>
<dbReference type="GO" id="GO:0000725">
    <property type="term" value="P:recombinational repair"/>
    <property type="evidence" value="ECO:0007669"/>
    <property type="project" value="TreeGrafter"/>
</dbReference>
<evidence type="ECO:0000313" key="8">
    <source>
        <dbReference type="Proteomes" id="UP000283946"/>
    </source>
</evidence>
<feature type="domain" description="UvrD-like helicase ATP-binding" evidence="6">
    <location>
        <begin position="25"/>
        <end position="101"/>
    </location>
</feature>
<keyword evidence="1" id="KW-0547">Nucleotide-binding</keyword>
<protein>
    <submittedName>
        <fullName evidence="7">ATP-dependent helicase</fullName>
    </submittedName>
</protein>
<gene>
    <name evidence="7" type="ORF">C7V51_06015</name>
</gene>
<dbReference type="GO" id="GO:0016787">
    <property type="term" value="F:hydrolase activity"/>
    <property type="evidence" value="ECO:0007669"/>
    <property type="project" value="UniProtKB-KW"/>
</dbReference>
<keyword evidence="4" id="KW-0067">ATP-binding</keyword>
<dbReference type="AlphaFoldDB" id="A0AAD1EMA2"/>
<dbReference type="InterPro" id="IPR014016">
    <property type="entry name" value="UvrD-like_ATP-bd"/>
</dbReference>
<evidence type="ECO:0000256" key="2">
    <source>
        <dbReference type="ARBA" id="ARBA00022801"/>
    </source>
</evidence>
<evidence type="ECO:0000256" key="3">
    <source>
        <dbReference type="ARBA" id="ARBA00022806"/>
    </source>
</evidence>
<evidence type="ECO:0000256" key="5">
    <source>
        <dbReference type="SAM" id="MobiDB-lite"/>
    </source>
</evidence>
<name>A0AAD1EMA2_9MICO</name>
<proteinExistence type="predicted"/>
<reference evidence="7 8" key="1">
    <citation type="submission" date="2018-03" db="EMBL/GenBank/DDBJ databases">
        <title>Bacteriophage NCPPB3778 and a type I-E CRISPR drive the evolution of the US Biological Select Agent, Rathayibacter toxicus.</title>
        <authorList>
            <person name="Davis E.W.II."/>
            <person name="Tabima J.F."/>
            <person name="Weisberg A.J."/>
            <person name="Dantas Lopes L."/>
            <person name="Wiseman M.S."/>
            <person name="Wiseman M.S."/>
            <person name="Pupko T."/>
            <person name="Belcher M.S."/>
            <person name="Sechler A.J."/>
            <person name="Tancos M.A."/>
            <person name="Schroeder B.K."/>
            <person name="Murray T.D."/>
            <person name="Luster D.G."/>
            <person name="Schneider W.L."/>
            <person name="Rogers E."/>
            <person name="Andreote F.D."/>
            <person name="Grunwald N.J."/>
            <person name="Putnam M.L."/>
            <person name="Chang J.H."/>
        </authorList>
    </citation>
    <scope>NUCLEOTIDE SEQUENCE [LARGE SCALE GENOMIC DNA]</scope>
    <source>
        <strain evidence="7 8">NCCPB 2253</strain>
    </source>
</reference>
<dbReference type="Pfam" id="PF00580">
    <property type="entry name" value="UvrD-helicase"/>
    <property type="match status" value="1"/>
</dbReference>
<evidence type="ECO:0000313" key="7">
    <source>
        <dbReference type="EMBL" id="AZZ55485.1"/>
    </source>
</evidence>
<dbReference type="InterPro" id="IPR000212">
    <property type="entry name" value="DNA_helicase_UvrD/REP"/>
</dbReference>
<dbReference type="GO" id="GO:0043138">
    <property type="term" value="F:3'-5' DNA helicase activity"/>
    <property type="evidence" value="ECO:0007669"/>
    <property type="project" value="TreeGrafter"/>
</dbReference>
<dbReference type="GO" id="GO:0005524">
    <property type="term" value="F:ATP binding"/>
    <property type="evidence" value="ECO:0007669"/>
    <property type="project" value="UniProtKB-KW"/>
</dbReference>
<evidence type="ECO:0000259" key="6">
    <source>
        <dbReference type="Pfam" id="PF00580"/>
    </source>
</evidence>
<keyword evidence="2" id="KW-0378">Hydrolase</keyword>
<dbReference type="KEGG" id="ria:C7V51_06015"/>
<dbReference type="PANTHER" id="PTHR11070">
    <property type="entry name" value="UVRD / RECB / PCRA DNA HELICASE FAMILY MEMBER"/>
    <property type="match status" value="1"/>
</dbReference>
<evidence type="ECO:0000256" key="1">
    <source>
        <dbReference type="ARBA" id="ARBA00022741"/>
    </source>
</evidence>
<sequence>MRATVPRTAPTEAPVESRPAPKRSRTSGRLTYDDLPRVAELILADDRVAEFYREHFGAVVVDEFQDLTPPQLRIVNRIGYRRTTFAGDLAQGIYGFTGAKPIEVHRHISEECTEAVTFAEPHRYWSKCYPQNGGTGSP</sequence>
<dbReference type="SUPFAM" id="SSF52540">
    <property type="entry name" value="P-loop containing nucleoside triphosphate hydrolases"/>
    <property type="match status" value="1"/>
</dbReference>
<organism evidence="7 8">
    <name type="scientific">Rathayibacter iranicus</name>
    <dbReference type="NCBI Taxonomy" id="59737"/>
    <lineage>
        <taxon>Bacteria</taxon>
        <taxon>Bacillati</taxon>
        <taxon>Actinomycetota</taxon>
        <taxon>Actinomycetes</taxon>
        <taxon>Micrococcales</taxon>
        <taxon>Microbacteriaceae</taxon>
        <taxon>Rathayibacter</taxon>
    </lineage>
</organism>
<dbReference type="GO" id="GO:0003677">
    <property type="term" value="F:DNA binding"/>
    <property type="evidence" value="ECO:0007669"/>
    <property type="project" value="InterPro"/>
</dbReference>
<dbReference type="Gene3D" id="3.40.50.300">
    <property type="entry name" value="P-loop containing nucleotide triphosphate hydrolases"/>
    <property type="match status" value="1"/>
</dbReference>
<dbReference type="InterPro" id="IPR027417">
    <property type="entry name" value="P-loop_NTPase"/>
</dbReference>
<feature type="region of interest" description="Disordered" evidence="5">
    <location>
        <begin position="1"/>
        <end position="29"/>
    </location>
</feature>
<dbReference type="Proteomes" id="UP000283946">
    <property type="component" value="Chromosome"/>
</dbReference>
<accession>A0AAD1EMA2</accession>